<name>A0ABX7UPG1_9GAMM</name>
<dbReference type="Pfam" id="PF01909">
    <property type="entry name" value="NTP_transf_2"/>
    <property type="match status" value="1"/>
</dbReference>
<dbReference type="CDD" id="cd05403">
    <property type="entry name" value="NT_KNTase_like"/>
    <property type="match status" value="1"/>
</dbReference>
<reference evidence="2 3" key="1">
    <citation type="submission" date="2020-03" db="EMBL/GenBank/DDBJ databases">
        <authorList>
            <person name="Bakhshi Ganjeh M."/>
        </authorList>
    </citation>
    <scope>NUCLEOTIDE SEQUENCE [LARGE SCALE GENOMIC DNA]</scope>
    <source>
        <strain evidence="3">Iran 50</strain>
    </source>
</reference>
<dbReference type="InterPro" id="IPR002934">
    <property type="entry name" value="Polymerase_NTP_transf_dom"/>
</dbReference>
<feature type="domain" description="Polymerase nucleotidyl transferase" evidence="1">
    <location>
        <begin position="42"/>
        <end position="88"/>
    </location>
</feature>
<keyword evidence="3" id="KW-1185">Reference proteome</keyword>
<gene>
    <name evidence="2" type="ORF">HC231_06190</name>
</gene>
<organism evidence="2 3">
    <name type="scientific">Brenneria izadpanahii</name>
    <dbReference type="NCBI Taxonomy" id="2722756"/>
    <lineage>
        <taxon>Bacteria</taxon>
        <taxon>Pseudomonadati</taxon>
        <taxon>Pseudomonadota</taxon>
        <taxon>Gammaproteobacteria</taxon>
        <taxon>Enterobacterales</taxon>
        <taxon>Pectobacteriaceae</taxon>
        <taxon>Brenneria</taxon>
    </lineage>
</organism>
<proteinExistence type="predicted"/>
<dbReference type="RefSeq" id="WP_208230191.1">
    <property type="nucleotide sequence ID" value="NZ_CP050854.1"/>
</dbReference>
<dbReference type="Proteomes" id="UP000671960">
    <property type="component" value="Chromosome"/>
</dbReference>
<dbReference type="EMBL" id="CP050854">
    <property type="protein sequence ID" value="QTF07558.1"/>
    <property type="molecule type" value="Genomic_DNA"/>
</dbReference>
<evidence type="ECO:0000259" key="1">
    <source>
        <dbReference type="Pfam" id="PF01909"/>
    </source>
</evidence>
<evidence type="ECO:0000313" key="2">
    <source>
        <dbReference type="EMBL" id="QTF07558.1"/>
    </source>
</evidence>
<protein>
    <submittedName>
        <fullName evidence="2">Nucleotidyltransferase domain-containing protein</fullName>
    </submittedName>
</protein>
<sequence length="256" mass="29430">MTLDAEGYINISPPVRLQAPFQEVVDEVTNHLTLRLEHILHSVYLYGSVAQGKAVAGVSDLDVCILLTRRANNIETHTLSEIRKNIDLNHPIVCKIDFDVGILPEALNPDNLYSWGYWLKHHCRCIYGEDLSKRFDRFKPSKAIAVAVNGDFIAVLEDYIRRLGEAGDDHQRKPLQRAASRKLIRSTNLLRSDEDTDWPDTLDEYVSRFVKKYPSREHEIRYFLRESNAPEDEAKKFTANLKAFMGWLTEASGHHR</sequence>
<accession>A0ABX7UPG1</accession>
<evidence type="ECO:0000313" key="3">
    <source>
        <dbReference type="Proteomes" id="UP000671960"/>
    </source>
</evidence>
<dbReference type="SUPFAM" id="SSF81301">
    <property type="entry name" value="Nucleotidyltransferase"/>
    <property type="match status" value="1"/>
</dbReference>
<dbReference type="Gene3D" id="3.30.460.10">
    <property type="entry name" value="Beta Polymerase, domain 2"/>
    <property type="match status" value="1"/>
</dbReference>
<dbReference type="InterPro" id="IPR043519">
    <property type="entry name" value="NT_sf"/>
</dbReference>